<comment type="subcellular location">
    <subcellularLocation>
        <location evidence="1">Cell outer membrane</location>
        <topology evidence="1">Multi-pass membrane protein</topology>
    </subcellularLocation>
</comment>
<keyword evidence="10" id="KW-1185">Reference proteome</keyword>
<protein>
    <submittedName>
        <fullName evidence="9">Long-chain fatty acid transport protein</fullName>
    </submittedName>
</protein>
<evidence type="ECO:0000256" key="4">
    <source>
        <dbReference type="ARBA" id="ARBA00022692"/>
    </source>
</evidence>
<accession>A0A1X7AJV6</accession>
<proteinExistence type="inferred from homology"/>
<dbReference type="GO" id="GO:0009279">
    <property type="term" value="C:cell outer membrane"/>
    <property type="evidence" value="ECO:0007669"/>
    <property type="project" value="UniProtKB-SubCell"/>
</dbReference>
<dbReference type="InterPro" id="IPR005017">
    <property type="entry name" value="OMPP1/FadL/TodX"/>
</dbReference>
<gene>
    <name evidence="9" type="primary">fadL_1</name>
    <name evidence="9" type="ORF">EHSB41UT_02356</name>
</gene>
<evidence type="ECO:0000256" key="7">
    <source>
        <dbReference type="ARBA" id="ARBA00023237"/>
    </source>
</evidence>
<sequence length="413" mass="44775">MSRNGTIKLFSLTALCAAMLPTMQASAAGFQVNEHSAAGLGRAFAGEAAIAEDASVLARNVAAMSFVKGPMFTGAVSYVKPEVEIEAKNALGQTSTDKAVANEAMVPVFYYVRPVDDKLSFGVGGFTNYGFTTNYKDNSVVTMSGNYSEVISYNFNASVAYKLQENLSVGFGANAVRAEGRLQSSMGSNDALDVEGDDWGYGWNAGIFWEPVSGTRVGASYRSEVEIVLDGKAHTDLAGLGAPFSYWNSTGSVDLTLPAITEISVWQQVNERLAVHASYMKTHWSSFEEIQIDVDKAPAAAQPPAHVQDYNDASRWSVGATYLYNADLSLRAGYAYDNSPAGNDRRSFRIPDTDRQWFTLGAGYKLDNQQSIDFGYAFIKAKKAEIHDAKYGLSGEIKKGDAHILSVQYNYSF</sequence>
<reference evidence="9 10" key="1">
    <citation type="submission" date="2017-03" db="EMBL/GenBank/DDBJ databases">
        <authorList>
            <person name="Afonso C.L."/>
            <person name="Miller P.J."/>
            <person name="Scott M.A."/>
            <person name="Spackman E."/>
            <person name="Goraichik I."/>
            <person name="Dimitrov K.M."/>
            <person name="Suarez D.L."/>
            <person name="Swayne D.E."/>
        </authorList>
    </citation>
    <scope>NUCLEOTIDE SEQUENCE [LARGE SCALE GENOMIC DNA]</scope>
    <source>
        <strain evidence="9">SB41UT1</strain>
    </source>
</reference>
<dbReference type="Proteomes" id="UP000196573">
    <property type="component" value="Unassembled WGS sequence"/>
</dbReference>
<dbReference type="EMBL" id="FWPT01000005">
    <property type="protein sequence ID" value="SMA47259.1"/>
    <property type="molecule type" value="Genomic_DNA"/>
</dbReference>
<evidence type="ECO:0000256" key="6">
    <source>
        <dbReference type="ARBA" id="ARBA00023136"/>
    </source>
</evidence>
<evidence type="ECO:0000313" key="9">
    <source>
        <dbReference type="EMBL" id="SMA47259.1"/>
    </source>
</evidence>
<evidence type="ECO:0000256" key="5">
    <source>
        <dbReference type="ARBA" id="ARBA00022729"/>
    </source>
</evidence>
<evidence type="ECO:0000256" key="3">
    <source>
        <dbReference type="ARBA" id="ARBA00022452"/>
    </source>
</evidence>
<dbReference type="Pfam" id="PF03349">
    <property type="entry name" value="Toluene_X"/>
    <property type="match status" value="1"/>
</dbReference>
<comment type="similarity">
    <text evidence="2">Belongs to the OmpP1/FadL family.</text>
</comment>
<dbReference type="SUPFAM" id="SSF56935">
    <property type="entry name" value="Porins"/>
    <property type="match status" value="1"/>
</dbReference>
<evidence type="ECO:0000256" key="2">
    <source>
        <dbReference type="ARBA" id="ARBA00008163"/>
    </source>
</evidence>
<dbReference type="RefSeq" id="WP_165767241.1">
    <property type="nucleotide sequence ID" value="NZ_CBCSCN010000003.1"/>
</dbReference>
<feature type="chain" id="PRO_5012236843" evidence="8">
    <location>
        <begin position="28"/>
        <end position="413"/>
    </location>
</feature>
<keyword evidence="7" id="KW-0998">Cell outer membrane</keyword>
<keyword evidence="3" id="KW-1134">Transmembrane beta strand</keyword>
<name>A0A1X7AJV6_9GAMM</name>
<dbReference type="AlphaFoldDB" id="A0A1X7AJV6"/>
<evidence type="ECO:0000256" key="1">
    <source>
        <dbReference type="ARBA" id="ARBA00004571"/>
    </source>
</evidence>
<dbReference type="GO" id="GO:0015483">
    <property type="term" value="F:long-chain fatty acid transporting porin activity"/>
    <property type="evidence" value="ECO:0007669"/>
    <property type="project" value="TreeGrafter"/>
</dbReference>
<evidence type="ECO:0000256" key="8">
    <source>
        <dbReference type="SAM" id="SignalP"/>
    </source>
</evidence>
<feature type="signal peptide" evidence="8">
    <location>
        <begin position="1"/>
        <end position="27"/>
    </location>
</feature>
<dbReference type="Gene3D" id="2.40.160.60">
    <property type="entry name" value="Outer membrane protein transport protein (OMPP1/FadL/TodX)"/>
    <property type="match status" value="1"/>
</dbReference>
<dbReference type="PANTHER" id="PTHR35093:SF8">
    <property type="entry name" value="OUTER MEMBRANE PROTEIN NMB0088-RELATED"/>
    <property type="match status" value="1"/>
</dbReference>
<keyword evidence="4" id="KW-0812">Transmembrane</keyword>
<keyword evidence="5 8" id="KW-0732">Signal</keyword>
<organism evidence="9 10">
    <name type="scientific">Parendozoicomonas haliclonae</name>
    <dbReference type="NCBI Taxonomy" id="1960125"/>
    <lineage>
        <taxon>Bacteria</taxon>
        <taxon>Pseudomonadati</taxon>
        <taxon>Pseudomonadota</taxon>
        <taxon>Gammaproteobacteria</taxon>
        <taxon>Oceanospirillales</taxon>
        <taxon>Endozoicomonadaceae</taxon>
        <taxon>Parendozoicomonas</taxon>
    </lineage>
</organism>
<dbReference type="PANTHER" id="PTHR35093">
    <property type="entry name" value="OUTER MEMBRANE PROTEIN NMB0088-RELATED"/>
    <property type="match status" value="1"/>
</dbReference>
<evidence type="ECO:0000313" key="10">
    <source>
        <dbReference type="Proteomes" id="UP000196573"/>
    </source>
</evidence>
<keyword evidence="6" id="KW-0472">Membrane</keyword>